<dbReference type="GeneID" id="36339825"/>
<reference evidence="1 2" key="1">
    <citation type="journal article" date="2013" name="Nat. Genet.">
        <title>The genome of the hydatid tapeworm Echinococcus granulosus.</title>
        <authorList>
            <person name="Zheng H."/>
            <person name="Zhang W."/>
            <person name="Zhang L."/>
            <person name="Zhang Z."/>
            <person name="Li J."/>
            <person name="Lu G."/>
            <person name="Zhu Y."/>
            <person name="Wang Y."/>
            <person name="Huang Y."/>
            <person name="Liu J."/>
            <person name="Kang H."/>
            <person name="Chen J."/>
            <person name="Wang L."/>
            <person name="Chen A."/>
            <person name="Yu S."/>
            <person name="Gao Z."/>
            <person name="Jin L."/>
            <person name="Gu W."/>
            <person name="Wang Z."/>
            <person name="Zhao L."/>
            <person name="Shi B."/>
            <person name="Wen H."/>
            <person name="Lin R."/>
            <person name="Jones M.K."/>
            <person name="Brejova B."/>
            <person name="Vinar T."/>
            <person name="Zhao G."/>
            <person name="McManus D.P."/>
            <person name="Chen Z."/>
            <person name="Zhou Y."/>
            <person name="Wang S."/>
        </authorList>
    </citation>
    <scope>NUCLEOTIDE SEQUENCE [LARGE SCALE GENOMIC DNA]</scope>
</reference>
<keyword evidence="2" id="KW-1185">Reference proteome</keyword>
<dbReference type="CTD" id="36339825"/>
<sequence length="60" mass="6872">MGIFHATASSTVSGPKKKILTSVEATNEDEAARCDIRIEQVRYIRVQKAFHPYPKRQIKR</sequence>
<dbReference type="Proteomes" id="UP000019149">
    <property type="component" value="Unassembled WGS sequence"/>
</dbReference>
<evidence type="ECO:0000313" key="2">
    <source>
        <dbReference type="Proteomes" id="UP000019149"/>
    </source>
</evidence>
<name>W6URW3_ECHGR</name>
<comment type="caution">
    <text evidence="1">The sequence shown here is derived from an EMBL/GenBank/DDBJ whole genome shotgun (WGS) entry which is preliminary data.</text>
</comment>
<dbReference type="AlphaFoldDB" id="W6URW3"/>
<dbReference type="RefSeq" id="XP_024352273.1">
    <property type="nucleotide sequence ID" value="XM_024493359.1"/>
</dbReference>
<protein>
    <submittedName>
        <fullName evidence="1">Uncharacterized protein</fullName>
    </submittedName>
</protein>
<evidence type="ECO:0000313" key="1">
    <source>
        <dbReference type="EMBL" id="EUB61077.1"/>
    </source>
</evidence>
<dbReference type="EMBL" id="APAU02000024">
    <property type="protein sequence ID" value="EUB61077.1"/>
    <property type="molecule type" value="Genomic_DNA"/>
</dbReference>
<dbReference type="KEGG" id="egl:EGR_04110"/>
<gene>
    <name evidence="1" type="ORF">EGR_04110</name>
</gene>
<organism evidence="1 2">
    <name type="scientific">Echinococcus granulosus</name>
    <name type="common">Hydatid tapeworm</name>
    <dbReference type="NCBI Taxonomy" id="6210"/>
    <lineage>
        <taxon>Eukaryota</taxon>
        <taxon>Metazoa</taxon>
        <taxon>Spiralia</taxon>
        <taxon>Lophotrochozoa</taxon>
        <taxon>Platyhelminthes</taxon>
        <taxon>Cestoda</taxon>
        <taxon>Eucestoda</taxon>
        <taxon>Cyclophyllidea</taxon>
        <taxon>Taeniidae</taxon>
        <taxon>Echinococcus</taxon>
        <taxon>Echinococcus granulosus group</taxon>
    </lineage>
</organism>
<proteinExistence type="predicted"/>
<accession>W6URW3</accession>